<reference evidence="9 10" key="1">
    <citation type="submission" date="2019-03" db="EMBL/GenBank/DDBJ databases">
        <title>Genomic Encyclopedia of Type Strains, Phase IV (KMG-IV): sequencing the most valuable type-strain genomes for metagenomic binning, comparative biology and taxonomic classification.</title>
        <authorList>
            <person name="Goeker M."/>
        </authorList>
    </citation>
    <scope>NUCLEOTIDE SEQUENCE [LARGE SCALE GENOMIC DNA]</scope>
    <source>
        <strain evidence="9 10">DSM 24176</strain>
    </source>
</reference>
<dbReference type="SUPFAM" id="SSF53790">
    <property type="entry name" value="Tetrapyrrole methylase"/>
    <property type="match status" value="1"/>
</dbReference>
<dbReference type="GO" id="GO:0030788">
    <property type="term" value="F:precorrin-2 C20-methyltransferase activity"/>
    <property type="evidence" value="ECO:0007669"/>
    <property type="project" value="InterPro"/>
</dbReference>
<dbReference type="Pfam" id="PF00590">
    <property type="entry name" value="TP_methylase"/>
    <property type="match status" value="1"/>
</dbReference>
<dbReference type="CDD" id="cd11645">
    <property type="entry name" value="Precorrin_2_C20_MT"/>
    <property type="match status" value="1"/>
</dbReference>
<keyword evidence="10" id="KW-1185">Reference proteome</keyword>
<dbReference type="PANTHER" id="PTHR43467">
    <property type="entry name" value="COBALT-PRECORRIN-2 C(20)-METHYLTRANSFERASE"/>
    <property type="match status" value="1"/>
</dbReference>
<dbReference type="PIRSF" id="PIRSF036427">
    <property type="entry name" value="Precrrn-2_mtase"/>
    <property type="match status" value="1"/>
</dbReference>
<evidence type="ECO:0000256" key="1">
    <source>
        <dbReference type="ARBA" id="ARBA00004953"/>
    </source>
</evidence>
<dbReference type="InterPro" id="IPR035996">
    <property type="entry name" value="4pyrrol_Methylase_sf"/>
</dbReference>
<evidence type="ECO:0000256" key="2">
    <source>
        <dbReference type="ARBA" id="ARBA00005879"/>
    </source>
</evidence>
<comment type="similarity">
    <text evidence="2 7">Belongs to the precorrin methyltransferase family.</text>
</comment>
<dbReference type="EMBL" id="SMGQ01000011">
    <property type="protein sequence ID" value="TCK98656.1"/>
    <property type="molecule type" value="Genomic_DNA"/>
</dbReference>
<dbReference type="InterPro" id="IPR000878">
    <property type="entry name" value="4pyrrol_Mease"/>
</dbReference>
<dbReference type="InterPro" id="IPR012382">
    <property type="entry name" value="CobI/CbiL"/>
</dbReference>
<dbReference type="Gene3D" id="3.40.1010.10">
    <property type="entry name" value="Cobalt-precorrin-4 Transmethylase, Domain 1"/>
    <property type="match status" value="1"/>
</dbReference>
<dbReference type="Proteomes" id="UP000294545">
    <property type="component" value="Unassembled WGS sequence"/>
</dbReference>
<dbReference type="Gene3D" id="3.30.950.10">
    <property type="entry name" value="Methyltransferase, Cobalt-precorrin-4 Transmethylase, Domain 2"/>
    <property type="match status" value="1"/>
</dbReference>
<keyword evidence="6" id="KW-0949">S-adenosyl-L-methionine</keyword>
<dbReference type="RefSeq" id="WP_132281644.1">
    <property type="nucleotide sequence ID" value="NZ_SMGQ01000011.1"/>
</dbReference>
<evidence type="ECO:0000256" key="3">
    <source>
        <dbReference type="ARBA" id="ARBA00022573"/>
    </source>
</evidence>
<comment type="caution">
    <text evidence="9">The sequence shown here is derived from an EMBL/GenBank/DDBJ whole genome shotgun (WGS) entry which is preliminary data.</text>
</comment>
<evidence type="ECO:0000256" key="4">
    <source>
        <dbReference type="ARBA" id="ARBA00022603"/>
    </source>
</evidence>
<evidence type="ECO:0000256" key="6">
    <source>
        <dbReference type="ARBA" id="ARBA00022691"/>
    </source>
</evidence>
<dbReference type="InterPro" id="IPR006364">
    <property type="entry name" value="CobI/CbiL/CobIJ_dom"/>
</dbReference>
<protein>
    <submittedName>
        <fullName evidence="9">Precorrin-2 C20-methyltransferase /cobalt-factor II C20-methyltransferase</fullName>
    </submittedName>
</protein>
<evidence type="ECO:0000259" key="8">
    <source>
        <dbReference type="Pfam" id="PF00590"/>
    </source>
</evidence>
<dbReference type="GO" id="GO:0032259">
    <property type="term" value="P:methylation"/>
    <property type="evidence" value="ECO:0007669"/>
    <property type="project" value="UniProtKB-KW"/>
</dbReference>
<accession>A0A4R1MZF1</accession>
<keyword evidence="3" id="KW-0169">Cobalamin biosynthesis</keyword>
<dbReference type="NCBIfam" id="TIGR01467">
    <property type="entry name" value="cobI_cbiL"/>
    <property type="match status" value="1"/>
</dbReference>
<dbReference type="InterPro" id="IPR014776">
    <property type="entry name" value="4pyrrole_Mease_sub2"/>
</dbReference>
<proteinExistence type="inferred from homology"/>
<dbReference type="InterPro" id="IPR014777">
    <property type="entry name" value="4pyrrole_Mease_sub1"/>
</dbReference>
<evidence type="ECO:0000256" key="5">
    <source>
        <dbReference type="ARBA" id="ARBA00022679"/>
    </source>
</evidence>
<evidence type="ECO:0000256" key="7">
    <source>
        <dbReference type="PIRNR" id="PIRNR036427"/>
    </source>
</evidence>
<keyword evidence="4 9" id="KW-0489">Methyltransferase</keyword>
<dbReference type="GO" id="GO:0009236">
    <property type="term" value="P:cobalamin biosynthetic process"/>
    <property type="evidence" value="ECO:0007669"/>
    <property type="project" value="UniProtKB-UniRule"/>
</dbReference>
<feature type="domain" description="Tetrapyrrole methylase" evidence="8">
    <location>
        <begin position="4"/>
        <end position="214"/>
    </location>
</feature>
<dbReference type="PANTHER" id="PTHR43467:SF2">
    <property type="entry name" value="COBALT-PRECORRIN-2 C(20)-METHYLTRANSFERASE"/>
    <property type="match status" value="1"/>
</dbReference>
<keyword evidence="5 9" id="KW-0808">Transferase</keyword>
<gene>
    <name evidence="9" type="ORF">EDC19_1089</name>
</gene>
<evidence type="ECO:0000313" key="9">
    <source>
        <dbReference type="EMBL" id="TCK98656.1"/>
    </source>
</evidence>
<name>A0A4R1MZF1_9FIRM</name>
<dbReference type="OrthoDB" id="9804789at2"/>
<sequence length="233" mass="25937">MMTKFYGIGVGPGDPELITIKGVKALEKIDVLYLPETKKGEKGVAHQIVEPYLKANLQIEKIGFPMVKDEEIFIKAGKEAARAIEQHINNGKNVAFVTLGDPSIYSTYGYILKNLSQSIAVETIPGITSFCAAAAMANQPLVERDQVLSILPMNAKDEQINQVLSHSDVFAFLKIYNRETRVLEHIRQHNMVHNSILVEKCGFNESKIHTNIQEALTNNKEYLTLLLSKKGGQ</sequence>
<organism evidence="9 10">
    <name type="scientific">Natranaerovirga hydrolytica</name>
    <dbReference type="NCBI Taxonomy" id="680378"/>
    <lineage>
        <taxon>Bacteria</taxon>
        <taxon>Bacillati</taxon>
        <taxon>Bacillota</taxon>
        <taxon>Clostridia</taxon>
        <taxon>Lachnospirales</taxon>
        <taxon>Natranaerovirgaceae</taxon>
        <taxon>Natranaerovirga</taxon>
    </lineage>
</organism>
<evidence type="ECO:0000313" key="10">
    <source>
        <dbReference type="Proteomes" id="UP000294545"/>
    </source>
</evidence>
<dbReference type="AlphaFoldDB" id="A0A4R1MZF1"/>
<comment type="pathway">
    <text evidence="1">Cofactor biosynthesis; adenosylcobalamin biosynthesis.</text>
</comment>
<dbReference type="UniPathway" id="UPA00148"/>